<dbReference type="Pfam" id="PF00858">
    <property type="entry name" value="ASC"/>
    <property type="match status" value="1"/>
</dbReference>
<proteinExistence type="inferred from homology"/>
<comment type="similarity">
    <text evidence="2 12">Belongs to the amiloride-sensitive sodium channel (TC 1.A.6) family.</text>
</comment>
<evidence type="ECO:0000313" key="14">
    <source>
        <dbReference type="EMBL" id="KAG8180222.1"/>
    </source>
</evidence>
<evidence type="ECO:0000256" key="7">
    <source>
        <dbReference type="ARBA" id="ARBA00023053"/>
    </source>
</evidence>
<gene>
    <name evidence="14" type="ORF">JTE90_016498</name>
</gene>
<keyword evidence="9 13" id="KW-0472">Membrane</keyword>
<evidence type="ECO:0000313" key="15">
    <source>
        <dbReference type="Proteomes" id="UP000827092"/>
    </source>
</evidence>
<dbReference type="EMBL" id="JAFNEN010000575">
    <property type="protein sequence ID" value="KAG8180222.1"/>
    <property type="molecule type" value="Genomic_DNA"/>
</dbReference>
<evidence type="ECO:0000256" key="6">
    <source>
        <dbReference type="ARBA" id="ARBA00022989"/>
    </source>
</evidence>
<evidence type="ECO:0000256" key="4">
    <source>
        <dbReference type="ARBA" id="ARBA00022461"/>
    </source>
</evidence>
<name>A0AAV6U6P3_9ARAC</name>
<dbReference type="InterPro" id="IPR001873">
    <property type="entry name" value="ENaC"/>
</dbReference>
<evidence type="ECO:0000256" key="11">
    <source>
        <dbReference type="ARBA" id="ARBA00023303"/>
    </source>
</evidence>
<comment type="subcellular location">
    <subcellularLocation>
        <location evidence="1">Membrane</location>
        <topology evidence="1">Multi-pass membrane protein</topology>
    </subcellularLocation>
</comment>
<evidence type="ECO:0000256" key="9">
    <source>
        <dbReference type="ARBA" id="ARBA00023136"/>
    </source>
</evidence>
<organism evidence="14 15">
    <name type="scientific">Oedothorax gibbosus</name>
    <dbReference type="NCBI Taxonomy" id="931172"/>
    <lineage>
        <taxon>Eukaryota</taxon>
        <taxon>Metazoa</taxon>
        <taxon>Ecdysozoa</taxon>
        <taxon>Arthropoda</taxon>
        <taxon>Chelicerata</taxon>
        <taxon>Arachnida</taxon>
        <taxon>Araneae</taxon>
        <taxon>Araneomorphae</taxon>
        <taxon>Entelegynae</taxon>
        <taxon>Araneoidea</taxon>
        <taxon>Linyphiidae</taxon>
        <taxon>Erigoninae</taxon>
        <taxon>Oedothorax</taxon>
    </lineage>
</organism>
<dbReference type="Proteomes" id="UP000827092">
    <property type="component" value="Unassembled WGS sequence"/>
</dbReference>
<dbReference type="Gene3D" id="1.10.287.770">
    <property type="entry name" value="YojJ-like"/>
    <property type="match status" value="1"/>
</dbReference>
<dbReference type="PANTHER" id="PTHR11690:SF248">
    <property type="entry name" value="PICKPOCKET 17, ISOFORM A"/>
    <property type="match status" value="1"/>
</dbReference>
<keyword evidence="15" id="KW-1185">Reference proteome</keyword>
<keyword evidence="10 12" id="KW-0739">Sodium transport</keyword>
<dbReference type="GO" id="GO:0015280">
    <property type="term" value="F:ligand-gated sodium channel activity"/>
    <property type="evidence" value="ECO:0007669"/>
    <property type="project" value="TreeGrafter"/>
</dbReference>
<dbReference type="PANTHER" id="PTHR11690">
    <property type="entry name" value="AMILORIDE-SENSITIVE SODIUM CHANNEL-RELATED"/>
    <property type="match status" value="1"/>
</dbReference>
<evidence type="ECO:0000256" key="2">
    <source>
        <dbReference type="ARBA" id="ARBA00007193"/>
    </source>
</evidence>
<keyword evidence="3 12" id="KW-0813">Transport</keyword>
<evidence type="ECO:0000256" key="13">
    <source>
        <dbReference type="SAM" id="Phobius"/>
    </source>
</evidence>
<evidence type="ECO:0000256" key="12">
    <source>
        <dbReference type="RuleBase" id="RU000679"/>
    </source>
</evidence>
<sequence>MELSNKSSREHSKCVMSCEAIGKSSVHALSQLSQAKSSCARVFWLVVFVVTVSGCAYQVYSFLNVYLQYQVLIDLKYQRVMALDFPAVTVCNLNGITLNHIDCVNKSLIWDQCHPSPTQTGSVHGSGGSVSYIGGSGGLPLYRTLSYSLTSTSNTSELQKSYNELAKNLLNRYSKLDGMSRRCYGHRLDDFILKCSFNSVTCDYNDFEYFLSKQYGNCFTFNRKSENDLNAKPRIVKRAGPQSGLELVLDVGLNSYSKVTPSFGVRVVIHNPREDPHPSQKGVNIPFGVESHLSLAKTSFHRLTSPYRDDCKNYPPTGGLNCVDECIQRVSMKLCGCADPFLMAALPKKVLCNLLNETQTACMGRVLDLLSSNVEERLHTCDCRLPCFSTEYDVQLQNMVMNRALVMRSVKSDRHFGKSYEPEECRGEKALMPPTKLKVFFKTLDHKIYVQKPMFSYSELYSQLGGNLSLWLGLSFVAMYEFAEKLFLFVKVALHIH</sequence>
<comment type="caution">
    <text evidence="14">The sequence shown here is derived from an EMBL/GenBank/DDBJ whole genome shotgun (WGS) entry which is preliminary data.</text>
</comment>
<reference evidence="14 15" key="1">
    <citation type="journal article" date="2022" name="Nat. Ecol. Evol.">
        <title>A masculinizing supergene underlies an exaggerated male reproductive morph in a spider.</title>
        <authorList>
            <person name="Hendrickx F."/>
            <person name="De Corte Z."/>
            <person name="Sonet G."/>
            <person name="Van Belleghem S.M."/>
            <person name="Kostlbacher S."/>
            <person name="Vangestel C."/>
        </authorList>
    </citation>
    <scope>NUCLEOTIDE SEQUENCE [LARGE SCALE GENOMIC DNA]</scope>
    <source>
        <strain evidence="14">W744_W776</strain>
    </source>
</reference>
<keyword evidence="5 12" id="KW-0812">Transmembrane</keyword>
<keyword evidence="6 13" id="KW-1133">Transmembrane helix</keyword>
<protein>
    <submittedName>
        <fullName evidence="14">Uncharacterized protein</fullName>
    </submittedName>
</protein>
<dbReference type="AlphaFoldDB" id="A0AAV6U6P3"/>
<keyword evidence="7" id="KW-0915">Sodium</keyword>
<evidence type="ECO:0000256" key="5">
    <source>
        <dbReference type="ARBA" id="ARBA00022692"/>
    </source>
</evidence>
<accession>A0AAV6U6P3</accession>
<dbReference type="Gene3D" id="2.60.470.10">
    <property type="entry name" value="Acid-sensing ion channels like domains"/>
    <property type="match status" value="1"/>
</dbReference>
<feature type="transmembrane region" description="Helical" evidence="13">
    <location>
        <begin position="42"/>
        <end position="60"/>
    </location>
</feature>
<keyword evidence="11 12" id="KW-0407">Ion channel</keyword>
<evidence type="ECO:0000256" key="3">
    <source>
        <dbReference type="ARBA" id="ARBA00022448"/>
    </source>
</evidence>
<keyword evidence="4 12" id="KW-0894">Sodium channel</keyword>
<evidence type="ECO:0000256" key="10">
    <source>
        <dbReference type="ARBA" id="ARBA00023201"/>
    </source>
</evidence>
<keyword evidence="8 12" id="KW-0406">Ion transport</keyword>
<dbReference type="GO" id="GO:0005886">
    <property type="term" value="C:plasma membrane"/>
    <property type="evidence" value="ECO:0007669"/>
    <property type="project" value="TreeGrafter"/>
</dbReference>
<evidence type="ECO:0000256" key="1">
    <source>
        <dbReference type="ARBA" id="ARBA00004141"/>
    </source>
</evidence>
<evidence type="ECO:0000256" key="8">
    <source>
        <dbReference type="ARBA" id="ARBA00023065"/>
    </source>
</evidence>
<dbReference type="PRINTS" id="PR01078">
    <property type="entry name" value="AMINACHANNEL"/>
</dbReference>